<accession>A0A9P4PWU5</accession>
<evidence type="ECO:0000313" key="2">
    <source>
        <dbReference type="Proteomes" id="UP000799764"/>
    </source>
</evidence>
<dbReference type="EMBL" id="MU001492">
    <property type="protein sequence ID" value="KAF2451725.1"/>
    <property type="molecule type" value="Genomic_DNA"/>
</dbReference>
<reference evidence="1" key="1">
    <citation type="journal article" date="2020" name="Stud. Mycol.">
        <title>101 Dothideomycetes genomes: a test case for predicting lifestyles and emergence of pathogens.</title>
        <authorList>
            <person name="Haridas S."/>
            <person name="Albert R."/>
            <person name="Binder M."/>
            <person name="Bloem J."/>
            <person name="Labutti K."/>
            <person name="Salamov A."/>
            <person name="Andreopoulos B."/>
            <person name="Baker S."/>
            <person name="Barry K."/>
            <person name="Bills G."/>
            <person name="Bluhm B."/>
            <person name="Cannon C."/>
            <person name="Castanera R."/>
            <person name="Culley D."/>
            <person name="Daum C."/>
            <person name="Ezra D."/>
            <person name="Gonzalez J."/>
            <person name="Henrissat B."/>
            <person name="Kuo A."/>
            <person name="Liang C."/>
            <person name="Lipzen A."/>
            <person name="Lutzoni F."/>
            <person name="Magnuson J."/>
            <person name="Mondo S."/>
            <person name="Nolan M."/>
            <person name="Ohm R."/>
            <person name="Pangilinan J."/>
            <person name="Park H.-J."/>
            <person name="Ramirez L."/>
            <person name="Alfaro M."/>
            <person name="Sun H."/>
            <person name="Tritt A."/>
            <person name="Yoshinaga Y."/>
            <person name="Zwiers L.-H."/>
            <person name="Turgeon B."/>
            <person name="Goodwin S."/>
            <person name="Spatafora J."/>
            <person name="Crous P."/>
            <person name="Grigoriev I."/>
        </authorList>
    </citation>
    <scope>NUCLEOTIDE SEQUENCE</scope>
    <source>
        <strain evidence="1">CBS 690.94</strain>
    </source>
</reference>
<dbReference type="Proteomes" id="UP000799764">
    <property type="component" value="Unassembled WGS sequence"/>
</dbReference>
<sequence length="82" mass="9587">MRRSQQVTALILLTHWVPKYRVIFKMSGGFSQALFSWLLVVFSATTRRSHLELIPFDVPYLSQEGEHRRCSIKLWIQIGIVV</sequence>
<comment type="caution">
    <text evidence="1">The sequence shown here is derived from an EMBL/GenBank/DDBJ whole genome shotgun (WGS) entry which is preliminary data.</text>
</comment>
<proteinExistence type="predicted"/>
<dbReference type="AlphaFoldDB" id="A0A9P4PWU5"/>
<name>A0A9P4PWU5_9PLEO</name>
<evidence type="ECO:0000313" key="1">
    <source>
        <dbReference type="EMBL" id="KAF2451725.1"/>
    </source>
</evidence>
<organism evidence="1 2">
    <name type="scientific">Karstenula rhodostoma CBS 690.94</name>
    <dbReference type="NCBI Taxonomy" id="1392251"/>
    <lineage>
        <taxon>Eukaryota</taxon>
        <taxon>Fungi</taxon>
        <taxon>Dikarya</taxon>
        <taxon>Ascomycota</taxon>
        <taxon>Pezizomycotina</taxon>
        <taxon>Dothideomycetes</taxon>
        <taxon>Pleosporomycetidae</taxon>
        <taxon>Pleosporales</taxon>
        <taxon>Massarineae</taxon>
        <taxon>Didymosphaeriaceae</taxon>
        <taxon>Karstenula</taxon>
    </lineage>
</organism>
<protein>
    <submittedName>
        <fullName evidence="1">Uncharacterized protein</fullName>
    </submittedName>
</protein>
<keyword evidence="2" id="KW-1185">Reference proteome</keyword>
<gene>
    <name evidence="1" type="ORF">P171DRAFT_10958</name>
</gene>